<organism evidence="3 4">
    <name type="scientific">Sphingomonas telluris</name>
    <dbReference type="NCBI Taxonomy" id="2907998"/>
    <lineage>
        <taxon>Bacteria</taxon>
        <taxon>Pseudomonadati</taxon>
        <taxon>Pseudomonadota</taxon>
        <taxon>Alphaproteobacteria</taxon>
        <taxon>Sphingomonadales</taxon>
        <taxon>Sphingomonadaceae</taxon>
        <taxon>Sphingomonas</taxon>
    </lineage>
</organism>
<dbReference type="InterPro" id="IPR010982">
    <property type="entry name" value="Lambda_DNA-bd_dom_sf"/>
</dbReference>
<evidence type="ECO:0000313" key="4">
    <source>
        <dbReference type="Proteomes" id="UP001203058"/>
    </source>
</evidence>
<dbReference type="SUPFAM" id="SSF47413">
    <property type="entry name" value="lambda repressor-like DNA-binding domains"/>
    <property type="match status" value="1"/>
</dbReference>
<gene>
    <name evidence="3" type="ORF">LZ016_06610</name>
</gene>
<evidence type="ECO:0000256" key="1">
    <source>
        <dbReference type="ARBA" id="ARBA00023125"/>
    </source>
</evidence>
<dbReference type="SMART" id="SM00530">
    <property type="entry name" value="HTH_XRE"/>
    <property type="match status" value="1"/>
</dbReference>
<feature type="domain" description="HTH cro/C1-type" evidence="2">
    <location>
        <begin position="5"/>
        <end position="59"/>
    </location>
</feature>
<name>A0ABS9VLC9_9SPHN</name>
<dbReference type="PROSITE" id="PS50943">
    <property type="entry name" value="HTH_CROC1"/>
    <property type="match status" value="1"/>
</dbReference>
<comment type="caution">
    <text evidence="3">The sequence shown here is derived from an EMBL/GenBank/DDBJ whole genome shotgun (WGS) entry which is preliminary data.</text>
</comment>
<dbReference type="RefSeq" id="WP_241446613.1">
    <property type="nucleotide sequence ID" value="NZ_JAKZHW010000001.1"/>
</dbReference>
<dbReference type="CDD" id="cd00093">
    <property type="entry name" value="HTH_XRE"/>
    <property type="match status" value="1"/>
</dbReference>
<proteinExistence type="predicted"/>
<evidence type="ECO:0000313" key="3">
    <source>
        <dbReference type="EMBL" id="MCH8615771.1"/>
    </source>
</evidence>
<protein>
    <submittedName>
        <fullName evidence="3">Helix-turn-helix transcriptional regulator</fullName>
    </submittedName>
</protein>
<dbReference type="Pfam" id="PF01381">
    <property type="entry name" value="HTH_3"/>
    <property type="match status" value="1"/>
</dbReference>
<evidence type="ECO:0000259" key="2">
    <source>
        <dbReference type="PROSITE" id="PS50943"/>
    </source>
</evidence>
<keyword evidence="4" id="KW-1185">Reference proteome</keyword>
<sequence length="65" mass="7589">MNNRVKALRTARKWTQREFAERLGVSRQSVHAIETQKYDPSLPLAFKIAGLFETTIEDIFEHRAD</sequence>
<dbReference type="PANTHER" id="PTHR46558">
    <property type="entry name" value="TRACRIPTIONAL REGULATORY PROTEIN-RELATED-RELATED"/>
    <property type="match status" value="1"/>
</dbReference>
<keyword evidence="1" id="KW-0238">DNA-binding</keyword>
<dbReference type="EMBL" id="JAKZHW010000001">
    <property type="protein sequence ID" value="MCH8615771.1"/>
    <property type="molecule type" value="Genomic_DNA"/>
</dbReference>
<dbReference type="Proteomes" id="UP001203058">
    <property type="component" value="Unassembled WGS sequence"/>
</dbReference>
<accession>A0ABS9VLC9</accession>
<dbReference type="PANTHER" id="PTHR46558:SF4">
    <property type="entry name" value="DNA-BIDING PHAGE PROTEIN"/>
    <property type="match status" value="1"/>
</dbReference>
<dbReference type="Gene3D" id="1.10.260.40">
    <property type="entry name" value="lambda repressor-like DNA-binding domains"/>
    <property type="match status" value="1"/>
</dbReference>
<reference evidence="3 4" key="1">
    <citation type="submission" date="2022-03" db="EMBL/GenBank/DDBJ databases">
        <authorList>
            <person name="Jo J.-H."/>
            <person name="Im W.-T."/>
        </authorList>
    </citation>
    <scope>NUCLEOTIDE SEQUENCE [LARGE SCALE GENOMIC DNA]</scope>
    <source>
        <strain evidence="3 4">SM33</strain>
    </source>
</reference>
<dbReference type="InterPro" id="IPR001387">
    <property type="entry name" value="Cro/C1-type_HTH"/>
</dbReference>